<feature type="domain" description="NADP-dependent oxidoreductase" evidence="3">
    <location>
        <begin position="103"/>
        <end position="406"/>
    </location>
</feature>
<gene>
    <name evidence="4" type="ORF">JD79_03244</name>
</gene>
<evidence type="ECO:0000256" key="1">
    <source>
        <dbReference type="ARBA" id="ARBA00023002"/>
    </source>
</evidence>
<dbReference type="SUPFAM" id="SSF51430">
    <property type="entry name" value="NAD(P)-linked oxidoreductase"/>
    <property type="match status" value="1"/>
</dbReference>
<dbReference type="GO" id="GO:0005829">
    <property type="term" value="C:cytosol"/>
    <property type="evidence" value="ECO:0007669"/>
    <property type="project" value="TreeGrafter"/>
</dbReference>
<dbReference type="PANTHER" id="PTHR43364:SF4">
    <property type="entry name" value="NAD(P)-LINKED OXIDOREDUCTASE SUPERFAMILY PROTEIN"/>
    <property type="match status" value="1"/>
</dbReference>
<dbReference type="PANTHER" id="PTHR43364">
    <property type="entry name" value="NADH-SPECIFIC METHYLGLYOXAL REDUCTASE-RELATED"/>
    <property type="match status" value="1"/>
</dbReference>
<feature type="compositionally biased region" description="Basic and acidic residues" evidence="2">
    <location>
        <begin position="7"/>
        <end position="19"/>
    </location>
</feature>
<evidence type="ECO:0000259" key="3">
    <source>
        <dbReference type="Pfam" id="PF00248"/>
    </source>
</evidence>
<dbReference type="InterPro" id="IPR036812">
    <property type="entry name" value="NAD(P)_OxRdtase_dom_sf"/>
</dbReference>
<dbReference type="InterPro" id="IPR050523">
    <property type="entry name" value="AKR_Detox_Biosynth"/>
</dbReference>
<name>A0A317QMU8_9ACTN</name>
<proteinExistence type="predicted"/>
<dbReference type="InterPro" id="IPR023210">
    <property type="entry name" value="NADP_OxRdtase_dom"/>
</dbReference>
<dbReference type="GO" id="GO:0016491">
    <property type="term" value="F:oxidoreductase activity"/>
    <property type="evidence" value="ECO:0007669"/>
    <property type="project" value="UniProtKB-KW"/>
</dbReference>
<feature type="region of interest" description="Disordered" evidence="2">
    <location>
        <begin position="1"/>
        <end position="73"/>
    </location>
</feature>
<comment type="caution">
    <text evidence="4">The sequence shown here is derived from an EMBL/GenBank/DDBJ whole genome shotgun (WGS) entry which is preliminary data.</text>
</comment>
<protein>
    <submittedName>
        <fullName evidence="4">Aryl-alcohol dehydrogenase-like predicted oxidoreductase</fullName>
    </submittedName>
</protein>
<reference evidence="5" key="1">
    <citation type="submission" date="2018-05" db="EMBL/GenBank/DDBJ databases">
        <authorList>
            <person name="Klenk H.-P."/>
            <person name="Huntemann M."/>
            <person name="Clum A."/>
            <person name="Pillay M."/>
            <person name="Palaniappan K."/>
            <person name="Varghese N."/>
            <person name="Mikhailova N."/>
            <person name="Stamatis D."/>
            <person name="Reddy T."/>
            <person name="Daum C."/>
            <person name="Shapiro N."/>
            <person name="Ivanova N."/>
            <person name="Kyrpides N."/>
            <person name="Woyke T."/>
        </authorList>
    </citation>
    <scope>NUCLEOTIDE SEQUENCE [LARGE SCALE GENOMIC DNA]</scope>
    <source>
        <strain evidence="5">DSM 45417</strain>
    </source>
</reference>
<keyword evidence="1" id="KW-0560">Oxidoreductase</keyword>
<dbReference type="EMBL" id="QGTX01000001">
    <property type="protein sequence ID" value="PWW24066.1"/>
    <property type="molecule type" value="Genomic_DNA"/>
</dbReference>
<organism evidence="4 5">
    <name type="scientific">Geodermatophilus normandii</name>
    <dbReference type="NCBI Taxonomy" id="1137989"/>
    <lineage>
        <taxon>Bacteria</taxon>
        <taxon>Bacillati</taxon>
        <taxon>Actinomycetota</taxon>
        <taxon>Actinomycetes</taxon>
        <taxon>Geodermatophilales</taxon>
        <taxon>Geodermatophilaceae</taxon>
        <taxon>Geodermatophilus</taxon>
    </lineage>
</organism>
<keyword evidence="5" id="KW-1185">Reference proteome</keyword>
<accession>A0A317QMU8</accession>
<dbReference type="FunFam" id="3.20.20.100:FF:000004">
    <property type="entry name" value="Oxidoreductase, aldo/keto reductase"/>
    <property type="match status" value="1"/>
</dbReference>
<sequence length="428" mass="46056">MSGLGLRPERYGRREEWTRRLASGHGGRGRTGRDLGPGRLRQPLDATSPRPSGDAPNRLPGVGTTPDRPLTGRRSATCGLLRAMQRAMELRTLGRSGCAVSALALGTMTFGAETDEAGAHEQLDVFLDAGGTLVDTADVYSAGAAEEIVGRWLAARPADVRDRVVLATKGRFPMGEEPNAVGTSRRHLRRALDDSLRRLGVDHVDLYQLHAWDPLTPLEETLRFLDDAVSAGKVGYPGLSNFTAWQVQRAVDLAEHRSLAAPVTLQPSYSLLVRDVEAEIVPACLANGLGLLPWGPLGGGWLSGKYTREQRPAGATRLGEDPGRGMEAYDRVATRERTWDVLSAVQDVAEARGVPMPQVALAWLLARPAVSSVILGARTTEQLRGNLGAAGLVLDAEETARLDAVSDPGWADYPYGEIGVEQRTRTLD</sequence>
<dbReference type="Pfam" id="PF00248">
    <property type="entry name" value="Aldo_ket_red"/>
    <property type="match status" value="1"/>
</dbReference>
<evidence type="ECO:0000313" key="5">
    <source>
        <dbReference type="Proteomes" id="UP000246661"/>
    </source>
</evidence>
<dbReference type="AlphaFoldDB" id="A0A317QMU8"/>
<dbReference type="Proteomes" id="UP000246661">
    <property type="component" value="Unassembled WGS sequence"/>
</dbReference>
<dbReference type="Gene3D" id="3.20.20.100">
    <property type="entry name" value="NADP-dependent oxidoreductase domain"/>
    <property type="match status" value="1"/>
</dbReference>
<evidence type="ECO:0000313" key="4">
    <source>
        <dbReference type="EMBL" id="PWW24066.1"/>
    </source>
</evidence>
<evidence type="ECO:0000256" key="2">
    <source>
        <dbReference type="SAM" id="MobiDB-lite"/>
    </source>
</evidence>